<evidence type="ECO:0000313" key="9">
    <source>
        <dbReference type="Proteomes" id="UP000051859"/>
    </source>
</evidence>
<dbReference type="PANTHER" id="PTHR42790">
    <property type="entry name" value="AMINOTRANSFERASE"/>
    <property type="match status" value="1"/>
</dbReference>
<dbReference type="Pfam" id="PF00155">
    <property type="entry name" value="Aminotran_1_2"/>
    <property type="match status" value="1"/>
</dbReference>
<evidence type="ECO:0000313" key="8">
    <source>
        <dbReference type="EMBL" id="KRN93138.1"/>
    </source>
</evidence>
<dbReference type="InterPro" id="IPR015421">
    <property type="entry name" value="PyrdxlP-dep_Trfase_major"/>
</dbReference>
<dbReference type="InterPro" id="IPR015424">
    <property type="entry name" value="PyrdxlP-dep_Trfase"/>
</dbReference>
<evidence type="ECO:0000259" key="7">
    <source>
        <dbReference type="Pfam" id="PF00155"/>
    </source>
</evidence>
<keyword evidence="4 8" id="KW-0032">Aminotransferase</keyword>
<comment type="caution">
    <text evidence="8">The sequence shown here is derived from an EMBL/GenBank/DDBJ whole genome shotgun (WGS) entry which is preliminary data.</text>
</comment>
<evidence type="ECO:0000256" key="6">
    <source>
        <dbReference type="ARBA" id="ARBA00022898"/>
    </source>
</evidence>
<dbReference type="InterPro" id="IPR050859">
    <property type="entry name" value="Class-I_PLP-dep_aminotransf"/>
</dbReference>
<dbReference type="EMBL" id="JQBX01000024">
    <property type="protein sequence ID" value="KRN93138.1"/>
    <property type="molecule type" value="Genomic_DNA"/>
</dbReference>
<dbReference type="STRING" id="331679.IV81_GL000934"/>
<protein>
    <submittedName>
        <fullName evidence="8">Aminotransferase</fullName>
    </submittedName>
</protein>
<dbReference type="GO" id="GO:0008483">
    <property type="term" value="F:transaminase activity"/>
    <property type="evidence" value="ECO:0007669"/>
    <property type="project" value="UniProtKB-KW"/>
</dbReference>
<evidence type="ECO:0000256" key="2">
    <source>
        <dbReference type="ARBA" id="ARBA00007441"/>
    </source>
</evidence>
<dbReference type="GO" id="GO:1901605">
    <property type="term" value="P:alpha-amino acid metabolic process"/>
    <property type="evidence" value="ECO:0007669"/>
    <property type="project" value="TreeGrafter"/>
</dbReference>
<evidence type="ECO:0000256" key="1">
    <source>
        <dbReference type="ARBA" id="ARBA00001933"/>
    </source>
</evidence>
<keyword evidence="5 8" id="KW-0808">Transferase</keyword>
<gene>
    <name evidence="8" type="ORF">IV81_GL000934</name>
</gene>
<evidence type="ECO:0000256" key="4">
    <source>
        <dbReference type="ARBA" id="ARBA00022576"/>
    </source>
</evidence>
<evidence type="ECO:0000256" key="5">
    <source>
        <dbReference type="ARBA" id="ARBA00022679"/>
    </source>
</evidence>
<dbReference type="GO" id="GO:0030170">
    <property type="term" value="F:pyridoxal phosphate binding"/>
    <property type="evidence" value="ECO:0007669"/>
    <property type="project" value="InterPro"/>
</dbReference>
<dbReference type="AlphaFoldDB" id="A0A0R2KUJ6"/>
<name>A0A0R2KUJ6_9LACO</name>
<evidence type="ECO:0000256" key="3">
    <source>
        <dbReference type="ARBA" id="ARBA00011738"/>
    </source>
</evidence>
<dbReference type="Gene3D" id="3.90.1150.10">
    <property type="entry name" value="Aspartate Aminotransferase, domain 1"/>
    <property type="match status" value="1"/>
</dbReference>
<dbReference type="PANTHER" id="PTHR42790:SF19">
    <property type="entry name" value="KYNURENINE_ALPHA-AMINOADIPATE AMINOTRANSFERASE, MITOCHONDRIAL"/>
    <property type="match status" value="1"/>
</dbReference>
<dbReference type="Gene3D" id="3.40.640.10">
    <property type="entry name" value="Type I PLP-dependent aspartate aminotransferase-like (Major domain)"/>
    <property type="match status" value="1"/>
</dbReference>
<proteinExistence type="inferred from homology"/>
<organism evidence="8 9">
    <name type="scientific">Pediococcus stilesii</name>
    <dbReference type="NCBI Taxonomy" id="331679"/>
    <lineage>
        <taxon>Bacteria</taxon>
        <taxon>Bacillati</taxon>
        <taxon>Bacillota</taxon>
        <taxon>Bacilli</taxon>
        <taxon>Lactobacillales</taxon>
        <taxon>Lactobacillaceae</taxon>
        <taxon>Pediococcus</taxon>
    </lineage>
</organism>
<comment type="cofactor">
    <cofactor evidence="1">
        <name>pyridoxal 5'-phosphate</name>
        <dbReference type="ChEBI" id="CHEBI:597326"/>
    </cofactor>
</comment>
<feature type="domain" description="Aminotransferase class I/classII large" evidence="7">
    <location>
        <begin position="46"/>
        <end position="388"/>
    </location>
</feature>
<dbReference type="Proteomes" id="UP000051859">
    <property type="component" value="Unassembled WGS sequence"/>
</dbReference>
<comment type="subunit">
    <text evidence="3">Homodimer.</text>
</comment>
<dbReference type="SUPFAM" id="SSF53383">
    <property type="entry name" value="PLP-dependent transferases"/>
    <property type="match status" value="1"/>
</dbReference>
<keyword evidence="9" id="KW-1185">Reference proteome</keyword>
<dbReference type="InterPro" id="IPR015422">
    <property type="entry name" value="PyrdxlP-dep_Trfase_small"/>
</dbReference>
<reference evidence="8 9" key="1">
    <citation type="journal article" date="2015" name="Genome Announc.">
        <title>Expanding the biotechnology potential of lactobacilli through comparative genomics of 213 strains and associated genera.</title>
        <authorList>
            <person name="Sun Z."/>
            <person name="Harris H.M."/>
            <person name="McCann A."/>
            <person name="Guo C."/>
            <person name="Argimon S."/>
            <person name="Zhang W."/>
            <person name="Yang X."/>
            <person name="Jeffery I.B."/>
            <person name="Cooney J.C."/>
            <person name="Kagawa T.F."/>
            <person name="Liu W."/>
            <person name="Song Y."/>
            <person name="Salvetti E."/>
            <person name="Wrobel A."/>
            <person name="Rasinkangas P."/>
            <person name="Parkhill J."/>
            <person name="Rea M.C."/>
            <person name="O'Sullivan O."/>
            <person name="Ritari J."/>
            <person name="Douillard F.P."/>
            <person name="Paul Ross R."/>
            <person name="Yang R."/>
            <person name="Briner A.E."/>
            <person name="Felis G.E."/>
            <person name="de Vos W.M."/>
            <person name="Barrangou R."/>
            <person name="Klaenhammer T.R."/>
            <person name="Caufield P.W."/>
            <person name="Cui Y."/>
            <person name="Zhang H."/>
            <person name="O'Toole P.W."/>
        </authorList>
    </citation>
    <scope>NUCLEOTIDE SEQUENCE [LARGE SCALE GENOMIC DNA]</scope>
    <source>
        <strain evidence="8 9">DSM 18001</strain>
    </source>
</reference>
<accession>A0A0R2KUJ6</accession>
<dbReference type="FunFam" id="3.40.640.10:FF:000053">
    <property type="entry name" value="Aminotransferase, class I"/>
    <property type="match status" value="1"/>
</dbReference>
<dbReference type="CDD" id="cd00609">
    <property type="entry name" value="AAT_like"/>
    <property type="match status" value="1"/>
</dbReference>
<comment type="similarity">
    <text evidence="2">Belongs to the class-I pyridoxal-phosphate-dependent aminotransferase family.</text>
</comment>
<dbReference type="PATRIC" id="fig|331679.3.peg.940"/>
<dbReference type="InterPro" id="IPR004839">
    <property type="entry name" value="Aminotransferase_I/II_large"/>
</dbReference>
<keyword evidence="6" id="KW-0663">Pyridoxal phosphate</keyword>
<dbReference type="RefSeq" id="WP_057804186.1">
    <property type="nucleotide sequence ID" value="NZ_JQBX01000024.1"/>
</dbReference>
<sequence length="404" mass="45746">MKKLFAQRVLNNSNSYINDIFKNSANPQNISFAGGFPDQDLFPSDQLEEAYRTAIANSKPDIFQYQSVQGSPSLRQKIANRMIKNSGMMVSSENILLTQGGQQAIDLTAKLLLNKGDSIAVEAPTYMGALTAFDMYEPVYHEIPIDKDGMQIDILEQTLKKHPKIKLIYTIPDFQNPTGTLLTSERRKKMVELANKYDVMILEDSPYRELKFEGDSVPPVKYYDTEDRVIFISSFSKILSPALRTGWMIAGKGVMERLLDLKSATDLQSPAITLAAVDQYLSNNDIDQHIKEMTDVYRQKRNVMLSAIKRYFPKEITYTIPHGGFFVWVTLPQEINSTQLLIEKVLPDAHVAYVPSDSQYVSKKITNAFRLNYTGLNPTIIEEGIKKLGEVLRKEIQLVQLKIG</sequence>